<evidence type="ECO:0000259" key="1">
    <source>
        <dbReference type="Pfam" id="PF00112"/>
    </source>
</evidence>
<dbReference type="SUPFAM" id="SSF54001">
    <property type="entry name" value="Cysteine proteinases"/>
    <property type="match status" value="1"/>
</dbReference>
<evidence type="ECO:0000313" key="2">
    <source>
        <dbReference type="EMBL" id="KAG5188628.1"/>
    </source>
</evidence>
<name>A0A835ZGP7_9STRA</name>
<dbReference type="CDD" id="cd02619">
    <property type="entry name" value="Peptidase_C1"/>
    <property type="match status" value="1"/>
</dbReference>
<dbReference type="AlphaFoldDB" id="A0A835ZGP7"/>
<reference evidence="2" key="1">
    <citation type="submission" date="2021-02" db="EMBL/GenBank/DDBJ databases">
        <title>First Annotated Genome of the Yellow-green Alga Tribonema minus.</title>
        <authorList>
            <person name="Mahan K.M."/>
        </authorList>
    </citation>
    <scope>NUCLEOTIDE SEQUENCE</scope>
    <source>
        <strain evidence="2">UTEX B ZZ1240</strain>
    </source>
</reference>
<protein>
    <recommendedName>
        <fullName evidence="1">Peptidase C1A papain C-terminal domain-containing protein</fullName>
    </recommendedName>
</protein>
<dbReference type="InterPro" id="IPR038765">
    <property type="entry name" value="Papain-like_cys_pep_sf"/>
</dbReference>
<evidence type="ECO:0000313" key="3">
    <source>
        <dbReference type="Proteomes" id="UP000664859"/>
    </source>
</evidence>
<feature type="domain" description="Peptidase C1A papain C-terminal" evidence="1">
    <location>
        <begin position="63"/>
        <end position="187"/>
    </location>
</feature>
<dbReference type="OrthoDB" id="640249at2759"/>
<dbReference type="Proteomes" id="UP000664859">
    <property type="component" value="Unassembled WGS sequence"/>
</dbReference>
<dbReference type="InterPro" id="IPR000668">
    <property type="entry name" value="Peptidase_C1A_C"/>
</dbReference>
<sequence>QGRAGTCSAHAAANCLHYLLRKEGVADFPPSRLFIYYTARVYVEGTPATEDSGCVLRDVCKAVARYHAPDEKYEPYSDARIAQRPSALAVANARKHCALQYRAVPQTEADLKGALAAGYPVMVGIQVYAGFESDEVARTGEAQLPGPDEACLGGHAVVLTAYDDSLRRFTLMNSWSSAWGRGGFFTLPYDYLLDPQLAGDFWCFTAFK</sequence>
<dbReference type="Gene3D" id="3.90.70.10">
    <property type="entry name" value="Cysteine proteinases"/>
    <property type="match status" value="1"/>
</dbReference>
<dbReference type="Pfam" id="PF00112">
    <property type="entry name" value="Peptidase_C1"/>
    <property type="match status" value="1"/>
</dbReference>
<accession>A0A835ZGP7</accession>
<dbReference type="GO" id="GO:0006508">
    <property type="term" value="P:proteolysis"/>
    <property type="evidence" value="ECO:0007669"/>
    <property type="project" value="InterPro"/>
</dbReference>
<gene>
    <name evidence="2" type="ORF">JKP88DRAFT_161373</name>
</gene>
<proteinExistence type="predicted"/>
<dbReference type="GO" id="GO:0008234">
    <property type="term" value="F:cysteine-type peptidase activity"/>
    <property type="evidence" value="ECO:0007669"/>
    <property type="project" value="InterPro"/>
</dbReference>
<organism evidence="2 3">
    <name type="scientific">Tribonema minus</name>
    <dbReference type="NCBI Taxonomy" id="303371"/>
    <lineage>
        <taxon>Eukaryota</taxon>
        <taxon>Sar</taxon>
        <taxon>Stramenopiles</taxon>
        <taxon>Ochrophyta</taxon>
        <taxon>PX clade</taxon>
        <taxon>Xanthophyceae</taxon>
        <taxon>Tribonematales</taxon>
        <taxon>Tribonemataceae</taxon>
        <taxon>Tribonema</taxon>
    </lineage>
</organism>
<feature type="non-terminal residue" evidence="2">
    <location>
        <position position="1"/>
    </location>
</feature>
<keyword evidence="3" id="KW-1185">Reference proteome</keyword>
<dbReference type="EMBL" id="JAFCMP010000068">
    <property type="protein sequence ID" value="KAG5188628.1"/>
    <property type="molecule type" value="Genomic_DNA"/>
</dbReference>
<comment type="caution">
    <text evidence="2">The sequence shown here is derived from an EMBL/GenBank/DDBJ whole genome shotgun (WGS) entry which is preliminary data.</text>
</comment>